<organism evidence="3 4">
    <name type="scientific">Dictyobacter formicarum</name>
    <dbReference type="NCBI Taxonomy" id="2778368"/>
    <lineage>
        <taxon>Bacteria</taxon>
        <taxon>Bacillati</taxon>
        <taxon>Chloroflexota</taxon>
        <taxon>Ktedonobacteria</taxon>
        <taxon>Ktedonobacterales</taxon>
        <taxon>Dictyobacteraceae</taxon>
        <taxon>Dictyobacter</taxon>
    </lineage>
</organism>
<proteinExistence type="predicted"/>
<protein>
    <recommendedName>
        <fullName evidence="2">eCIS core domain-containing protein</fullName>
    </recommendedName>
</protein>
<dbReference type="RefSeq" id="WP_201365176.1">
    <property type="nucleotide sequence ID" value="NZ_BNJJ01000018.1"/>
</dbReference>
<dbReference type="Pfam" id="PF13699">
    <property type="entry name" value="eCIS_core"/>
    <property type="match status" value="1"/>
</dbReference>
<dbReference type="InterPro" id="IPR025295">
    <property type="entry name" value="eCIS_core_dom"/>
</dbReference>
<comment type="caution">
    <text evidence="3">The sequence shown here is derived from an EMBL/GenBank/DDBJ whole genome shotgun (WGS) entry which is preliminary data.</text>
</comment>
<sequence>MEHAHDDQEKANTELIGRTKKKASPLRSYNEGSPTRIPLWAKLAYENQASPSLRLPDRGNNTGLPDILKAGIENLSGVPMDDVKVHYDSPKPAQVQALAYTQGTDIHVGPGQEQHLAHEAWHVVQQKQGRVPPTVQTGDVAINNDQGLEREADAMGMKAAETRNFQGDLPNPLALNAETAHVPQNNGITIQRKLGSVFLSTKYIRDEQTANIYTIPMTLPNRFPVGSYVFFDVNNQGNITRIDFPRGVVNQAREVVIENSTQTEFIISPSLRGQFSDRAKVVITKGAVVIPSGGASLQGRLYALSLELDAPAYLTKGRKSDVINLNVQESELKEKGTLVEQDEPNKSGYAPDQVFYYIGKGLAYTTRIRTCAALAIYNQQTGLSYLSHAESRTLSTTVSDNITDYIKQVKKVGGNFFDPQQTRITLFFADDTLNDFQTSSVKVITDALGKILSKIQLISLLSSISYQIVSPEDFVFVGSSHTPSISLLSTVQQTYLLKRYTTANTPSQIKEAEQEFINLMDQFNDWNDYDVRAEVFAASEIASERGNEEFQKLLLKLIGQ</sequence>
<name>A0ABQ3VN28_9CHLR</name>
<evidence type="ECO:0000256" key="1">
    <source>
        <dbReference type="SAM" id="MobiDB-lite"/>
    </source>
</evidence>
<gene>
    <name evidence="3" type="ORF">KSZ_56410</name>
</gene>
<evidence type="ECO:0000313" key="3">
    <source>
        <dbReference type="EMBL" id="GHO87635.1"/>
    </source>
</evidence>
<feature type="domain" description="eCIS core" evidence="2">
    <location>
        <begin position="64"/>
        <end position="129"/>
    </location>
</feature>
<feature type="region of interest" description="Disordered" evidence="1">
    <location>
        <begin position="1"/>
        <end position="32"/>
    </location>
</feature>
<keyword evidence="4" id="KW-1185">Reference proteome</keyword>
<dbReference type="Proteomes" id="UP000635565">
    <property type="component" value="Unassembled WGS sequence"/>
</dbReference>
<accession>A0ABQ3VN28</accession>
<evidence type="ECO:0000313" key="4">
    <source>
        <dbReference type="Proteomes" id="UP000635565"/>
    </source>
</evidence>
<feature type="compositionally biased region" description="Basic and acidic residues" evidence="1">
    <location>
        <begin position="1"/>
        <end position="12"/>
    </location>
</feature>
<evidence type="ECO:0000259" key="2">
    <source>
        <dbReference type="Pfam" id="PF13699"/>
    </source>
</evidence>
<reference evidence="3 4" key="1">
    <citation type="journal article" date="2021" name="Int. J. Syst. Evol. Microbiol.">
        <title>Reticulibacter mediterranei gen. nov., sp. nov., within the new family Reticulibacteraceae fam. nov., and Ktedonospora formicarum gen. nov., sp. nov., Ktedonobacter robiniae sp. nov., Dictyobacter formicarum sp. nov. and Dictyobacter arantiisoli sp. nov., belonging to the class Ktedonobacteria.</title>
        <authorList>
            <person name="Yabe S."/>
            <person name="Zheng Y."/>
            <person name="Wang C.M."/>
            <person name="Sakai Y."/>
            <person name="Abe K."/>
            <person name="Yokota A."/>
            <person name="Donadio S."/>
            <person name="Cavaletti L."/>
            <person name="Monciardini P."/>
        </authorList>
    </citation>
    <scope>NUCLEOTIDE SEQUENCE [LARGE SCALE GENOMIC DNA]</scope>
    <source>
        <strain evidence="3 4">SOSP1-9</strain>
    </source>
</reference>
<dbReference type="EMBL" id="BNJJ01000018">
    <property type="protein sequence ID" value="GHO87635.1"/>
    <property type="molecule type" value="Genomic_DNA"/>
</dbReference>